<comment type="function">
    <text evidence="10">Hydrolyzes fatty acids from S-acylated cysteine residues in proteins with a strong preference for palmitoylated G-alpha proteins over other acyl substrates. Mediates the deacylation of G-alpha proteins such as GPA1 in vivo, but has weak or no activity toward palmitoylated Ras proteins. Has weak lysophospholipase activity in vitro; however such activity may not exist in vivo.</text>
</comment>
<keyword evidence="15" id="KW-1185">Reference proteome</keyword>
<name>A0A0D1ZV50_EXOME</name>
<evidence type="ECO:0000313" key="14">
    <source>
        <dbReference type="EMBL" id="KIV90703.1"/>
    </source>
</evidence>
<evidence type="ECO:0000256" key="4">
    <source>
        <dbReference type="ARBA" id="ARBA00014923"/>
    </source>
</evidence>
<dbReference type="PANTHER" id="PTHR10655:SF17">
    <property type="entry name" value="LYSOPHOSPHOLIPASE-LIKE PROTEIN 1"/>
    <property type="match status" value="1"/>
</dbReference>
<sequence>MYRLSTRSLFIWTVLTFTLSVLLAWRYLNTSTMAPNKAALIVPALKKQTATVIMAHGLGDSGAGWVSLAETWRRRGKFDDVKFIFPNAPNIPITVNMGMHMPGWYDIVRRRDDTNFSDLNQAHDETGILRSRATLTKLITDEVKEGIPSERIIIGGFSQGGAISLFTGLTTPHKLAGVFGLSCYLVLGNKIKEFAQESKDANKDTPFFMAHGDADEVVKYSWGQQSAQVLNKDLGHNVEFKTYRGLTHSADMKEIDDLEQFIKSCLTRAESL</sequence>
<evidence type="ECO:0000256" key="8">
    <source>
        <dbReference type="ARBA" id="ARBA00022832"/>
    </source>
</evidence>
<keyword evidence="9" id="KW-0443">Lipid metabolism</keyword>
<comment type="catalytic activity">
    <reaction evidence="12">
        <text>S-hexadecanoyl-L-cysteinyl-[protein] + H2O = L-cysteinyl-[protein] + hexadecanoate + H(+)</text>
        <dbReference type="Rhea" id="RHEA:19233"/>
        <dbReference type="Rhea" id="RHEA-COMP:10131"/>
        <dbReference type="Rhea" id="RHEA-COMP:11032"/>
        <dbReference type="ChEBI" id="CHEBI:7896"/>
        <dbReference type="ChEBI" id="CHEBI:15377"/>
        <dbReference type="ChEBI" id="CHEBI:15378"/>
        <dbReference type="ChEBI" id="CHEBI:29950"/>
        <dbReference type="ChEBI" id="CHEBI:74151"/>
        <dbReference type="EC" id="3.1.2.22"/>
    </reaction>
</comment>
<gene>
    <name evidence="14" type="ORF">PV10_05331</name>
</gene>
<dbReference type="GO" id="GO:0008474">
    <property type="term" value="F:palmitoyl-(protein) hydrolase activity"/>
    <property type="evidence" value="ECO:0007669"/>
    <property type="project" value="UniProtKB-EC"/>
</dbReference>
<dbReference type="GO" id="GO:0006631">
    <property type="term" value="P:fatty acid metabolic process"/>
    <property type="evidence" value="ECO:0007669"/>
    <property type="project" value="UniProtKB-KW"/>
</dbReference>
<evidence type="ECO:0000256" key="7">
    <source>
        <dbReference type="ARBA" id="ARBA00022801"/>
    </source>
</evidence>
<dbReference type="OrthoDB" id="2418081at2759"/>
<keyword evidence="5" id="KW-0719">Serine esterase</keyword>
<dbReference type="AlphaFoldDB" id="A0A0D1ZV50"/>
<evidence type="ECO:0000256" key="10">
    <source>
        <dbReference type="ARBA" id="ARBA00029392"/>
    </source>
</evidence>
<proteinExistence type="inferred from homology"/>
<evidence type="ECO:0000256" key="3">
    <source>
        <dbReference type="ARBA" id="ARBA00012423"/>
    </source>
</evidence>
<feature type="domain" description="Phospholipase/carboxylesterase/thioesterase" evidence="13">
    <location>
        <begin position="38"/>
        <end position="265"/>
    </location>
</feature>
<reference evidence="14 15" key="1">
    <citation type="submission" date="2015-01" db="EMBL/GenBank/DDBJ databases">
        <title>The Genome Sequence of Exophiala mesophila CBS40295.</title>
        <authorList>
            <consortium name="The Broad Institute Genomics Platform"/>
            <person name="Cuomo C."/>
            <person name="de Hoog S."/>
            <person name="Gorbushina A."/>
            <person name="Stielow B."/>
            <person name="Teixiera M."/>
            <person name="Abouelleil A."/>
            <person name="Chapman S.B."/>
            <person name="Priest M."/>
            <person name="Young S.K."/>
            <person name="Wortman J."/>
            <person name="Nusbaum C."/>
            <person name="Birren B."/>
        </authorList>
    </citation>
    <scope>NUCLEOTIDE SEQUENCE [LARGE SCALE GENOMIC DNA]</scope>
    <source>
        <strain evidence="14 15">CBS 40295</strain>
    </source>
</reference>
<keyword evidence="8" id="KW-0276">Fatty acid metabolism</keyword>
<protein>
    <recommendedName>
        <fullName evidence="4">Acyl-protein thioesterase 1</fullName>
        <ecNumber evidence="3">3.1.2.22</ecNumber>
    </recommendedName>
    <alternativeName>
        <fullName evidence="11">Palmitoyl-protein hydrolase</fullName>
    </alternativeName>
</protein>
<keyword evidence="7" id="KW-0378">Hydrolase</keyword>
<accession>A0A0D1ZV50</accession>
<dbReference type="EC" id="3.1.2.22" evidence="3"/>
<evidence type="ECO:0000256" key="5">
    <source>
        <dbReference type="ARBA" id="ARBA00022487"/>
    </source>
</evidence>
<evidence type="ECO:0000256" key="11">
    <source>
        <dbReference type="ARBA" id="ARBA00031195"/>
    </source>
</evidence>
<evidence type="ECO:0000259" key="13">
    <source>
        <dbReference type="Pfam" id="PF02230"/>
    </source>
</evidence>
<dbReference type="InterPro" id="IPR003140">
    <property type="entry name" value="PLipase/COase/thioEstase"/>
</dbReference>
<dbReference type="GO" id="GO:0005737">
    <property type="term" value="C:cytoplasm"/>
    <property type="evidence" value="ECO:0007669"/>
    <property type="project" value="UniProtKB-SubCell"/>
</dbReference>
<dbReference type="SUPFAM" id="SSF53474">
    <property type="entry name" value="alpha/beta-Hydrolases"/>
    <property type="match status" value="1"/>
</dbReference>
<dbReference type="InterPro" id="IPR029058">
    <property type="entry name" value="AB_hydrolase_fold"/>
</dbReference>
<evidence type="ECO:0000256" key="12">
    <source>
        <dbReference type="ARBA" id="ARBA00047337"/>
    </source>
</evidence>
<keyword evidence="6" id="KW-0963">Cytoplasm</keyword>
<dbReference type="Proteomes" id="UP000054302">
    <property type="component" value="Unassembled WGS sequence"/>
</dbReference>
<evidence type="ECO:0000256" key="6">
    <source>
        <dbReference type="ARBA" id="ARBA00022490"/>
    </source>
</evidence>
<evidence type="ECO:0000256" key="9">
    <source>
        <dbReference type="ARBA" id="ARBA00023098"/>
    </source>
</evidence>
<dbReference type="FunFam" id="3.40.50.1820:FF:000010">
    <property type="entry name" value="Acyl-protein thioesterase 2"/>
    <property type="match status" value="1"/>
</dbReference>
<dbReference type="EMBL" id="KN847523">
    <property type="protein sequence ID" value="KIV90703.1"/>
    <property type="molecule type" value="Genomic_DNA"/>
</dbReference>
<dbReference type="GeneID" id="27323176"/>
<evidence type="ECO:0000256" key="1">
    <source>
        <dbReference type="ARBA" id="ARBA00004496"/>
    </source>
</evidence>
<dbReference type="PANTHER" id="PTHR10655">
    <property type="entry name" value="LYSOPHOSPHOLIPASE-RELATED"/>
    <property type="match status" value="1"/>
</dbReference>
<evidence type="ECO:0000313" key="15">
    <source>
        <dbReference type="Proteomes" id="UP000054302"/>
    </source>
</evidence>
<comment type="subcellular location">
    <subcellularLocation>
        <location evidence="1">Cytoplasm</location>
    </subcellularLocation>
</comment>
<dbReference type="STRING" id="212818.A0A0D1ZV50"/>
<evidence type="ECO:0000256" key="2">
    <source>
        <dbReference type="ARBA" id="ARBA00006499"/>
    </source>
</evidence>
<dbReference type="RefSeq" id="XP_016222277.1">
    <property type="nucleotide sequence ID" value="XM_016369984.1"/>
</dbReference>
<comment type="similarity">
    <text evidence="2">Belongs to the AB hydrolase superfamily. AB hydrolase 2 family.</text>
</comment>
<dbReference type="GO" id="GO:0052689">
    <property type="term" value="F:carboxylic ester hydrolase activity"/>
    <property type="evidence" value="ECO:0007669"/>
    <property type="project" value="UniProtKB-KW"/>
</dbReference>
<dbReference type="Pfam" id="PF02230">
    <property type="entry name" value="Abhydrolase_2"/>
    <property type="match status" value="1"/>
</dbReference>
<organism evidence="14 15">
    <name type="scientific">Exophiala mesophila</name>
    <name type="common">Black yeast-like fungus</name>
    <dbReference type="NCBI Taxonomy" id="212818"/>
    <lineage>
        <taxon>Eukaryota</taxon>
        <taxon>Fungi</taxon>
        <taxon>Dikarya</taxon>
        <taxon>Ascomycota</taxon>
        <taxon>Pezizomycotina</taxon>
        <taxon>Eurotiomycetes</taxon>
        <taxon>Chaetothyriomycetidae</taxon>
        <taxon>Chaetothyriales</taxon>
        <taxon>Herpotrichiellaceae</taxon>
        <taxon>Exophiala</taxon>
    </lineage>
</organism>
<dbReference type="Gene3D" id="3.40.50.1820">
    <property type="entry name" value="alpha/beta hydrolase"/>
    <property type="match status" value="1"/>
</dbReference>
<dbReference type="VEuPathDB" id="FungiDB:PV10_05331"/>
<dbReference type="InterPro" id="IPR050565">
    <property type="entry name" value="LYPA1-2/EST-like"/>
</dbReference>